<organism evidence="1 2">
    <name type="scientific">Paraglaciecola psychrophila 170</name>
    <dbReference type="NCBI Taxonomy" id="1129794"/>
    <lineage>
        <taxon>Bacteria</taxon>
        <taxon>Pseudomonadati</taxon>
        <taxon>Pseudomonadota</taxon>
        <taxon>Gammaproteobacteria</taxon>
        <taxon>Alteromonadales</taxon>
        <taxon>Alteromonadaceae</taxon>
        <taxon>Paraglaciecola</taxon>
    </lineage>
</organism>
<gene>
    <name evidence="1" type="ORF">C427_2384</name>
</gene>
<dbReference type="RefSeq" id="WP_007636549.1">
    <property type="nucleotide sequence ID" value="NC_020514.1"/>
</dbReference>
<dbReference type="STRING" id="1129794.C427_2384"/>
<evidence type="ECO:0000313" key="1">
    <source>
        <dbReference type="EMBL" id="AGH44493.1"/>
    </source>
</evidence>
<dbReference type="HOGENOM" id="CLU_1633798_0_0_6"/>
<keyword evidence="2" id="KW-1185">Reference proteome</keyword>
<proteinExistence type="predicted"/>
<dbReference type="Proteomes" id="UP000011864">
    <property type="component" value="Chromosome"/>
</dbReference>
<sequence length="162" mass="17683">MNTLNQVSKVTDHQDVVCDALIDQIKSAQSQIIMHRDHLAHVETLSDTIVITVSVEAFTDPIPKIFGRTPLGLKKALGYINQYVTLSPIGSSSTHGSVFFRSDGMNTKGKVIKKVIQLIPRKDLSISDVALIEMMYAANIFIGIEMLVIQSEEAGLSCKAAP</sequence>
<dbReference type="AlphaFoldDB" id="K7AND0"/>
<dbReference type="PATRIC" id="fig|1129794.4.peg.2364"/>
<accession>K7AND0</accession>
<dbReference type="EMBL" id="CP003837">
    <property type="protein sequence ID" value="AGH44493.1"/>
    <property type="molecule type" value="Genomic_DNA"/>
</dbReference>
<dbReference type="KEGG" id="gps:C427_2384"/>
<name>K7AND0_9ALTE</name>
<reference evidence="1 2" key="1">
    <citation type="journal article" date="2013" name="Genome Announc.">
        <title>Complete Genome Sequence of Glaciecola psychrophila Strain 170T.</title>
        <authorList>
            <person name="Yin J."/>
            <person name="Chen J."/>
            <person name="Liu G."/>
            <person name="Yu Y."/>
            <person name="Song L."/>
            <person name="Wang X."/>
            <person name="Qu X."/>
        </authorList>
    </citation>
    <scope>NUCLEOTIDE SEQUENCE [LARGE SCALE GENOMIC DNA]</scope>
    <source>
        <strain evidence="1 2">170</strain>
    </source>
</reference>
<evidence type="ECO:0000313" key="2">
    <source>
        <dbReference type="Proteomes" id="UP000011864"/>
    </source>
</evidence>
<protein>
    <submittedName>
        <fullName evidence="1">Uncharacterized protein</fullName>
    </submittedName>
</protein>